<feature type="domain" description="Peptidase A1" evidence="10">
    <location>
        <begin position="147"/>
        <end position="482"/>
    </location>
</feature>
<dbReference type="PROSITE" id="PS00141">
    <property type="entry name" value="ASP_PROTEASE"/>
    <property type="match status" value="1"/>
</dbReference>
<dbReference type="Proteomes" id="UP000087171">
    <property type="component" value="Chromosome Ca4"/>
</dbReference>
<feature type="signal peptide" evidence="9">
    <location>
        <begin position="1"/>
        <end position="18"/>
    </location>
</feature>
<dbReference type="PaxDb" id="3827-XP_004497254.1"/>
<evidence type="ECO:0000256" key="5">
    <source>
        <dbReference type="ARBA" id="ARBA00022801"/>
    </source>
</evidence>
<evidence type="ECO:0000259" key="10">
    <source>
        <dbReference type="PROSITE" id="PS51767"/>
    </source>
</evidence>
<reference evidence="12" key="2">
    <citation type="submission" date="2025-08" db="UniProtKB">
        <authorList>
            <consortium name="RefSeq"/>
        </authorList>
    </citation>
    <scope>IDENTIFICATION</scope>
    <source>
        <tissue evidence="12">Etiolated seedlings</tissue>
    </source>
</reference>
<dbReference type="RefSeq" id="XP_004497254.1">
    <property type="nucleotide sequence ID" value="XM_004497197.3"/>
</dbReference>
<feature type="active site" evidence="7">
    <location>
        <position position="165"/>
    </location>
</feature>
<evidence type="ECO:0000256" key="4">
    <source>
        <dbReference type="ARBA" id="ARBA00022750"/>
    </source>
</evidence>
<dbReference type="OrthoDB" id="2747330at2759"/>
<dbReference type="InterPro" id="IPR032861">
    <property type="entry name" value="TAXi_N"/>
</dbReference>
<evidence type="ECO:0000313" key="11">
    <source>
        <dbReference type="Proteomes" id="UP000087171"/>
    </source>
</evidence>
<accession>A0A1S2Y057</accession>
<dbReference type="FunFam" id="2.40.70.10:FF:000016">
    <property type="entry name" value="Probable aspartic protease At2g35615"/>
    <property type="match status" value="1"/>
</dbReference>
<evidence type="ECO:0000256" key="1">
    <source>
        <dbReference type="ARBA" id="ARBA00007447"/>
    </source>
</evidence>
<keyword evidence="11" id="KW-1185">Reference proteome</keyword>
<keyword evidence="2 12" id="KW-0645">Protease</keyword>
<dbReference type="InterPro" id="IPR033121">
    <property type="entry name" value="PEPTIDASE_A1"/>
</dbReference>
<dbReference type="Pfam" id="PF14543">
    <property type="entry name" value="TAXi_N"/>
    <property type="match status" value="1"/>
</dbReference>
<proteinExistence type="inferred from homology"/>
<dbReference type="PROSITE" id="PS51767">
    <property type="entry name" value="PEPTIDASE_A1"/>
    <property type="match status" value="1"/>
</dbReference>
<dbReference type="InterPro" id="IPR001969">
    <property type="entry name" value="Aspartic_peptidase_AS"/>
</dbReference>
<dbReference type="PANTHER" id="PTHR13683:SF265">
    <property type="entry name" value="PROTEIN ASPARTIC PROTEASE IN GUARD CELL 2"/>
    <property type="match status" value="1"/>
</dbReference>
<name>A0A1S2Y057_CICAR</name>
<keyword evidence="4" id="KW-0064">Aspartyl protease</keyword>
<dbReference type="InterPro" id="IPR001461">
    <property type="entry name" value="Aspartic_peptidase_A1"/>
</dbReference>
<organism evidence="11 12">
    <name type="scientific">Cicer arietinum</name>
    <name type="common">Chickpea</name>
    <name type="synonym">Garbanzo</name>
    <dbReference type="NCBI Taxonomy" id="3827"/>
    <lineage>
        <taxon>Eukaryota</taxon>
        <taxon>Viridiplantae</taxon>
        <taxon>Streptophyta</taxon>
        <taxon>Embryophyta</taxon>
        <taxon>Tracheophyta</taxon>
        <taxon>Spermatophyta</taxon>
        <taxon>Magnoliopsida</taxon>
        <taxon>eudicotyledons</taxon>
        <taxon>Gunneridae</taxon>
        <taxon>Pentapetalae</taxon>
        <taxon>rosids</taxon>
        <taxon>fabids</taxon>
        <taxon>Fabales</taxon>
        <taxon>Fabaceae</taxon>
        <taxon>Papilionoideae</taxon>
        <taxon>50 kb inversion clade</taxon>
        <taxon>NPAAA clade</taxon>
        <taxon>Hologalegina</taxon>
        <taxon>IRL clade</taxon>
        <taxon>Cicereae</taxon>
        <taxon>Cicer</taxon>
    </lineage>
</organism>
<evidence type="ECO:0000313" key="12">
    <source>
        <dbReference type="RefSeq" id="XP_004497254.1"/>
    </source>
</evidence>
<dbReference type="Gene3D" id="2.40.70.10">
    <property type="entry name" value="Acid Proteases"/>
    <property type="match status" value="2"/>
</dbReference>
<dbReference type="FunFam" id="2.40.70.10:FF:000010">
    <property type="entry name" value="Aspartyl protease family protein 2"/>
    <property type="match status" value="1"/>
</dbReference>
<dbReference type="GO" id="GO:0006508">
    <property type="term" value="P:proteolysis"/>
    <property type="evidence" value="ECO:0007669"/>
    <property type="project" value="UniProtKB-KW"/>
</dbReference>
<dbReference type="GeneID" id="101494784"/>
<dbReference type="GO" id="GO:0003677">
    <property type="term" value="F:DNA binding"/>
    <property type="evidence" value="ECO:0007669"/>
    <property type="project" value="UniProtKB-KW"/>
</dbReference>
<dbReference type="SUPFAM" id="SSF50630">
    <property type="entry name" value="Acid proteases"/>
    <property type="match status" value="1"/>
</dbReference>
<evidence type="ECO:0000256" key="6">
    <source>
        <dbReference type="ARBA" id="ARBA00023125"/>
    </source>
</evidence>
<protein>
    <submittedName>
        <fullName evidence="12">Protein ASPARTIC PROTEASE IN GUARD CELL 2</fullName>
    </submittedName>
</protein>
<feature type="region of interest" description="Disordered" evidence="8">
    <location>
        <begin position="50"/>
        <end position="80"/>
    </location>
</feature>
<dbReference type="InterPro" id="IPR021109">
    <property type="entry name" value="Peptidase_aspartic_dom_sf"/>
</dbReference>
<gene>
    <name evidence="12" type="primary">LOC101494784</name>
</gene>
<feature type="chain" id="PRO_5010342439" evidence="9">
    <location>
        <begin position="19"/>
        <end position="486"/>
    </location>
</feature>
<evidence type="ECO:0000256" key="9">
    <source>
        <dbReference type="SAM" id="SignalP"/>
    </source>
</evidence>
<dbReference type="KEGG" id="cam:101494784"/>
<comment type="similarity">
    <text evidence="1">Belongs to the peptidase A1 family.</text>
</comment>
<evidence type="ECO:0000256" key="3">
    <source>
        <dbReference type="ARBA" id="ARBA00022729"/>
    </source>
</evidence>
<dbReference type="Pfam" id="PF14541">
    <property type="entry name" value="TAXi_C"/>
    <property type="match status" value="1"/>
</dbReference>
<evidence type="ECO:0000256" key="7">
    <source>
        <dbReference type="PIRSR" id="PIRSR601461-1"/>
    </source>
</evidence>
<reference evidence="11" key="1">
    <citation type="journal article" date="2013" name="Nat. Biotechnol.">
        <title>Draft genome sequence of chickpea (Cicer arietinum) provides a resource for trait improvement.</title>
        <authorList>
            <person name="Varshney R.K."/>
            <person name="Song C."/>
            <person name="Saxena R.K."/>
            <person name="Azam S."/>
            <person name="Yu S."/>
            <person name="Sharpe A.G."/>
            <person name="Cannon S."/>
            <person name="Baek J."/>
            <person name="Rosen B.D."/>
            <person name="Tar'an B."/>
            <person name="Millan T."/>
            <person name="Zhang X."/>
            <person name="Ramsay L.D."/>
            <person name="Iwata A."/>
            <person name="Wang Y."/>
            <person name="Nelson W."/>
            <person name="Farmer A.D."/>
            <person name="Gaur P.M."/>
            <person name="Soderlund C."/>
            <person name="Penmetsa R.V."/>
            <person name="Xu C."/>
            <person name="Bharti A.K."/>
            <person name="He W."/>
            <person name="Winter P."/>
            <person name="Zhao S."/>
            <person name="Hane J.K."/>
            <person name="Carrasquilla-Garcia N."/>
            <person name="Condie J.A."/>
            <person name="Upadhyaya H.D."/>
            <person name="Luo M.C."/>
            <person name="Thudi M."/>
            <person name="Gowda C.L."/>
            <person name="Singh N.P."/>
            <person name="Lichtenzveig J."/>
            <person name="Gali K.K."/>
            <person name="Rubio J."/>
            <person name="Nadarajan N."/>
            <person name="Dolezel J."/>
            <person name="Bansal K.C."/>
            <person name="Xu X."/>
            <person name="Edwards D."/>
            <person name="Zhang G."/>
            <person name="Kahl G."/>
            <person name="Gil J."/>
            <person name="Singh K.B."/>
            <person name="Datta S.K."/>
            <person name="Jackson S.A."/>
            <person name="Wang J."/>
            <person name="Cook D.R."/>
        </authorList>
    </citation>
    <scope>NUCLEOTIDE SEQUENCE [LARGE SCALE GENOMIC DNA]</scope>
    <source>
        <strain evidence="11">cv. CDC Frontier</strain>
    </source>
</reference>
<dbReference type="InterPro" id="IPR032799">
    <property type="entry name" value="TAXi_C"/>
</dbReference>
<dbReference type="GO" id="GO:0004190">
    <property type="term" value="F:aspartic-type endopeptidase activity"/>
    <property type="evidence" value="ECO:0007669"/>
    <property type="project" value="UniProtKB-KW"/>
</dbReference>
<evidence type="ECO:0000256" key="2">
    <source>
        <dbReference type="ARBA" id="ARBA00022670"/>
    </source>
</evidence>
<keyword evidence="5" id="KW-0378">Hydrolase</keyword>
<keyword evidence="6" id="KW-0238">DNA-binding</keyword>
<keyword evidence="3 9" id="KW-0732">Signal</keyword>
<feature type="active site" evidence="7">
    <location>
        <position position="366"/>
    </location>
</feature>
<dbReference type="AlphaFoldDB" id="A0A1S2Y057"/>
<sequence>MVLILLLLPLLLLTTITSTPTSSPSQNLSYPHFQHLNVKQTIAETKRKLKPFHTTKQPQENQKSNTDAESEKTESGSGKRKLKLLHRDEIHIFNISRDHRSRFNARMKRDAKRVAAVVRRIAGGVGYKTEEFGSDVVSGMEQGSGEYFVRIGVGSPPKNQYVVIDSGSDIIWVQCQPCTQCYRQSDPVFNPGDSSSYSGVSCGSTVCSRVENAGCHEGRCHYEVSYGDGSYTKGTLALETVTFGRTVIRNVAIGCGHRNQGMFVGAAGLLGLGGGPMSFVGQLGSQTGGAFSYCLVSRGIESSGSLEFGRESVPVGASWVSLIHNPRAPSFYYVGLSGLGVGGVRVPISEDVFRLNELGEGGVVMDTGTAVTRLPTAAYDAFRDAFIGQTTNLPRSSDVSIFDTCYDLYGFVSVRVPTISFYFLGGPILTLPARNFLIPVNDVGTFCFAFAPSPSGLSIIGNIQQEGIEISVDGVNGFVGFGPNIC</sequence>
<dbReference type="eggNOG" id="KOG1339">
    <property type="taxonomic scope" value="Eukaryota"/>
</dbReference>
<evidence type="ECO:0000256" key="8">
    <source>
        <dbReference type="SAM" id="MobiDB-lite"/>
    </source>
</evidence>
<dbReference type="PANTHER" id="PTHR13683">
    <property type="entry name" value="ASPARTYL PROTEASES"/>
    <property type="match status" value="1"/>
</dbReference>
<feature type="compositionally biased region" description="Polar residues" evidence="8">
    <location>
        <begin position="54"/>
        <end position="67"/>
    </location>
</feature>